<dbReference type="GeneID" id="7834757"/>
<evidence type="ECO:0000313" key="2">
    <source>
        <dbReference type="EMBL" id="EAR93284.2"/>
    </source>
</evidence>
<dbReference type="KEGG" id="tet:TTHERM_00740580"/>
<dbReference type="Proteomes" id="UP000009168">
    <property type="component" value="Unassembled WGS sequence"/>
</dbReference>
<name>Q239X4_TETTS</name>
<dbReference type="EMBL" id="GG662726">
    <property type="protein sequence ID" value="EAR93284.2"/>
    <property type="molecule type" value="Genomic_DNA"/>
</dbReference>
<dbReference type="AlphaFoldDB" id="Q239X4"/>
<evidence type="ECO:0000313" key="3">
    <source>
        <dbReference type="Proteomes" id="UP000009168"/>
    </source>
</evidence>
<reference evidence="3" key="1">
    <citation type="journal article" date="2006" name="PLoS Biol.">
        <title>Macronuclear genome sequence of the ciliate Tetrahymena thermophila, a model eukaryote.</title>
        <authorList>
            <person name="Eisen J.A."/>
            <person name="Coyne R.S."/>
            <person name="Wu M."/>
            <person name="Wu D."/>
            <person name="Thiagarajan M."/>
            <person name="Wortman J.R."/>
            <person name="Badger J.H."/>
            <person name="Ren Q."/>
            <person name="Amedeo P."/>
            <person name="Jones K.M."/>
            <person name="Tallon L.J."/>
            <person name="Delcher A.L."/>
            <person name="Salzberg S.L."/>
            <person name="Silva J.C."/>
            <person name="Haas B.J."/>
            <person name="Majoros W.H."/>
            <person name="Farzad M."/>
            <person name="Carlton J.M."/>
            <person name="Smith R.K. Jr."/>
            <person name="Garg J."/>
            <person name="Pearlman R.E."/>
            <person name="Karrer K.M."/>
            <person name="Sun L."/>
            <person name="Manning G."/>
            <person name="Elde N.C."/>
            <person name="Turkewitz A.P."/>
            <person name="Asai D.J."/>
            <person name="Wilkes D.E."/>
            <person name="Wang Y."/>
            <person name="Cai H."/>
            <person name="Collins K."/>
            <person name="Stewart B.A."/>
            <person name="Lee S.R."/>
            <person name="Wilamowska K."/>
            <person name="Weinberg Z."/>
            <person name="Ruzzo W.L."/>
            <person name="Wloga D."/>
            <person name="Gaertig J."/>
            <person name="Frankel J."/>
            <person name="Tsao C.-C."/>
            <person name="Gorovsky M.A."/>
            <person name="Keeling P.J."/>
            <person name="Waller R.F."/>
            <person name="Patron N.J."/>
            <person name="Cherry J.M."/>
            <person name="Stover N.A."/>
            <person name="Krieger C.J."/>
            <person name="del Toro C."/>
            <person name="Ryder H.F."/>
            <person name="Williamson S.C."/>
            <person name="Barbeau R.A."/>
            <person name="Hamilton E.P."/>
            <person name="Orias E."/>
        </authorList>
    </citation>
    <scope>NUCLEOTIDE SEQUENCE [LARGE SCALE GENOMIC DNA]</scope>
    <source>
        <strain evidence="3">SB210</strain>
    </source>
</reference>
<organism evidence="2 3">
    <name type="scientific">Tetrahymena thermophila (strain SB210)</name>
    <dbReference type="NCBI Taxonomy" id="312017"/>
    <lineage>
        <taxon>Eukaryota</taxon>
        <taxon>Sar</taxon>
        <taxon>Alveolata</taxon>
        <taxon>Ciliophora</taxon>
        <taxon>Intramacronucleata</taxon>
        <taxon>Oligohymenophorea</taxon>
        <taxon>Hymenostomatida</taxon>
        <taxon>Tetrahymenina</taxon>
        <taxon>Tetrahymenidae</taxon>
        <taxon>Tetrahymena</taxon>
    </lineage>
</organism>
<accession>Q239X4</accession>
<dbReference type="InParanoid" id="Q239X4"/>
<gene>
    <name evidence="2" type="ORF">TTHERM_00740580</name>
</gene>
<sequence>MSNNCELQTQFQTKYILHCQYNSIEEKNFSQSHDNKALCDYAEGFQSLSRNVDSIFSKMEVDHKKKTCQQSRKLFLKADQCSTLQDDQKADINDYETQETINSINSFIIKSLIPIPEKLNGNKKQQNIFKNSVQSSQKTNQSSVQTASSTQIYESNGNGLNEKEKNFFLDLPLNQSRCIFDENDDENKNSLKNQACIAMQRSGIDNQQNSLSKRVTFQDLLLKDKFQKFEENQSLLLEQGKLEEKITNSDTNYIQMILKKRKNQY</sequence>
<dbReference type="HOGENOM" id="CLU_1100372_0_0_1"/>
<keyword evidence="3" id="KW-1185">Reference proteome</keyword>
<protein>
    <submittedName>
        <fullName evidence="2">Uncharacterized protein</fullName>
    </submittedName>
</protein>
<feature type="region of interest" description="Disordered" evidence="1">
    <location>
        <begin position="131"/>
        <end position="150"/>
    </location>
</feature>
<evidence type="ECO:0000256" key="1">
    <source>
        <dbReference type="SAM" id="MobiDB-lite"/>
    </source>
</evidence>
<dbReference type="RefSeq" id="XP_001013529.2">
    <property type="nucleotide sequence ID" value="XM_001013529.2"/>
</dbReference>
<proteinExistence type="predicted"/>